<accession>A0A542YNS2</accession>
<dbReference type="Pfam" id="PF13424">
    <property type="entry name" value="TPR_12"/>
    <property type="match status" value="1"/>
</dbReference>
<evidence type="ECO:0000259" key="1">
    <source>
        <dbReference type="Pfam" id="PF17874"/>
    </source>
</evidence>
<dbReference type="PANTHER" id="PTHR47691">
    <property type="entry name" value="REGULATOR-RELATED"/>
    <property type="match status" value="1"/>
</dbReference>
<dbReference type="Gene3D" id="1.25.40.10">
    <property type="entry name" value="Tetratricopeptide repeat domain"/>
    <property type="match status" value="1"/>
</dbReference>
<gene>
    <name evidence="2" type="ORF">FB467_0798</name>
</gene>
<protein>
    <submittedName>
        <fullName evidence="2">Tetratricopeptide (TPR) repeat protein</fullName>
    </submittedName>
</protein>
<name>A0A542YNS2_9MICO</name>
<sequence>MLLPGASSWEWVGSMTSSSPVTDRAPVPLAATSIDDLVAALRGLRGWAGNPSYATLAKRVAQARLARGVPPSEATPGRVTVYDCFREGRRRLDSDLVISLVAVLGADREAQAVWRQAIRRVLMPGAGPVQAEAVLHPAPPEAFVGRERALAELARLLDGSGVGAVVLDGMPGAGKTSLAVRAAHDLSARLGAPDPVLVNLRGFSADRQPVDPDSVADALLRALSPGEVPVAGQRFAALQALLAREPVVLILDNAATADQVAPLLPPPGGPSRALVTTRQQLPGLDRGVRRLQLGALDPAGAREVLIAAAGQPLPDDAAVEGLARLAGYLPLALSLMGRRVAARPDWPLGDHLASYRERLDRLQLDDGVEVALGVSYAALAEGDRHVLRACARHPGQTFGADAVAALTDTAPTGSTPDSGDATTDGLRPALDRLVAASLLRETGRDRWELHDLVRTFAAARSVEEDAPSTRNRATRRLCDRYLEQATEAVAALHPQAVDDWGWVDRAELTPWEVGEARDWLDAERVNLLACAGWASRHRVDLPAVRFAAVLAHDLWQRGDVETTLEVHRAAIASAAALDDAPGEALAHRNTGNTLLRAGRFEPARPHLDQALRLFQTAGHPGGEQSTLSSLAILASAIGDQAGAIDTFRRLVARLRTSEEPGERLAIALSNLAVALIRDDRRAEGLALLEESAELAARHGWAERERNALSNMAYLLVEHGRPQEGLDAAERALELSEEADDPVSVGYARSNLGVVLEHLGRRDEADQQWRAALAAGRSLDSPELVASVLNHIGDGHRGRGDLEGARTAYEQALAVAEEIAEATETARAREGLAAVSDAVADPVTDIV</sequence>
<dbReference type="PANTHER" id="PTHR47691:SF3">
    <property type="entry name" value="HTH-TYPE TRANSCRIPTIONAL REGULATOR RV0890C-RELATED"/>
    <property type="match status" value="1"/>
</dbReference>
<evidence type="ECO:0000313" key="3">
    <source>
        <dbReference type="Proteomes" id="UP000319516"/>
    </source>
</evidence>
<dbReference type="AlphaFoldDB" id="A0A542YNS2"/>
<dbReference type="SUPFAM" id="SSF52540">
    <property type="entry name" value="P-loop containing nucleoside triphosphate hydrolases"/>
    <property type="match status" value="1"/>
</dbReference>
<dbReference type="Gene3D" id="3.40.50.300">
    <property type="entry name" value="P-loop containing nucleotide triphosphate hydrolases"/>
    <property type="match status" value="1"/>
</dbReference>
<feature type="domain" description="MalT-like TPR region" evidence="1">
    <location>
        <begin position="712"/>
        <end position="821"/>
    </location>
</feature>
<dbReference type="SUPFAM" id="SSF48452">
    <property type="entry name" value="TPR-like"/>
    <property type="match status" value="2"/>
</dbReference>
<reference evidence="2 3" key="1">
    <citation type="submission" date="2019-06" db="EMBL/GenBank/DDBJ databases">
        <title>Sequencing the genomes of 1000 actinobacteria strains.</title>
        <authorList>
            <person name="Klenk H.-P."/>
        </authorList>
    </citation>
    <scope>NUCLEOTIDE SEQUENCE [LARGE SCALE GENOMIC DNA]</scope>
    <source>
        <strain evidence="2 3">DSM 12335</strain>
    </source>
</reference>
<organism evidence="2 3">
    <name type="scientific">Ornithinicoccus hortensis</name>
    <dbReference type="NCBI Taxonomy" id="82346"/>
    <lineage>
        <taxon>Bacteria</taxon>
        <taxon>Bacillati</taxon>
        <taxon>Actinomycetota</taxon>
        <taxon>Actinomycetes</taxon>
        <taxon>Micrococcales</taxon>
        <taxon>Intrasporangiaceae</taxon>
        <taxon>Ornithinicoccus</taxon>
    </lineage>
</organism>
<dbReference type="SMART" id="SM00028">
    <property type="entry name" value="TPR"/>
    <property type="match status" value="5"/>
</dbReference>
<dbReference type="EMBL" id="VFOP01000001">
    <property type="protein sequence ID" value="TQL49711.1"/>
    <property type="molecule type" value="Genomic_DNA"/>
</dbReference>
<keyword evidence="3" id="KW-1185">Reference proteome</keyword>
<dbReference type="Pfam" id="PF17874">
    <property type="entry name" value="TPR_MalT"/>
    <property type="match status" value="1"/>
</dbReference>
<comment type="caution">
    <text evidence="2">The sequence shown here is derived from an EMBL/GenBank/DDBJ whole genome shotgun (WGS) entry which is preliminary data.</text>
</comment>
<dbReference type="Proteomes" id="UP000319516">
    <property type="component" value="Unassembled WGS sequence"/>
</dbReference>
<dbReference type="InterPro" id="IPR041617">
    <property type="entry name" value="TPR_MalT"/>
</dbReference>
<evidence type="ECO:0000313" key="2">
    <source>
        <dbReference type="EMBL" id="TQL49711.1"/>
    </source>
</evidence>
<proteinExistence type="predicted"/>
<dbReference type="PRINTS" id="PR00364">
    <property type="entry name" value="DISEASERSIST"/>
</dbReference>
<dbReference type="InterPro" id="IPR019734">
    <property type="entry name" value="TPR_rpt"/>
</dbReference>
<dbReference type="InterPro" id="IPR027417">
    <property type="entry name" value="P-loop_NTPase"/>
</dbReference>
<dbReference type="InterPro" id="IPR011990">
    <property type="entry name" value="TPR-like_helical_dom_sf"/>
</dbReference>